<dbReference type="Pfam" id="PF24178">
    <property type="entry name" value="Subterisin"/>
    <property type="match status" value="1"/>
</dbReference>
<comment type="caution">
    <text evidence="2">The sequence shown here is derived from an EMBL/GenBank/DDBJ whole genome shotgun (WGS) entry which is preliminary data.</text>
</comment>
<accession>A0A084ESX4</accession>
<dbReference type="InterPro" id="IPR049805">
    <property type="entry name" value="Lasso_benenodin"/>
</dbReference>
<evidence type="ECO:0008006" key="4">
    <source>
        <dbReference type="Google" id="ProtNLM"/>
    </source>
</evidence>
<evidence type="ECO:0000256" key="1">
    <source>
        <dbReference type="SAM" id="MobiDB-lite"/>
    </source>
</evidence>
<proteinExistence type="predicted"/>
<sequence length="41" mass="4507">MEREEEIMRIDLGAATEQTQGPGGIDGDEFLQQDRVGLADD</sequence>
<dbReference type="RefSeq" id="WP_004211934.1">
    <property type="nucleotide sequence ID" value="NZ_CP139979.1"/>
</dbReference>
<dbReference type="PATRIC" id="fig|13690.10.peg.535"/>
<dbReference type="AlphaFoldDB" id="A0A084ESX4"/>
<protein>
    <recommendedName>
        <fullName evidence="4">Benenodin family lasso peptide</fullName>
    </recommendedName>
</protein>
<gene>
    <name evidence="2" type="ORF">CP98_00515</name>
</gene>
<feature type="region of interest" description="Disordered" evidence="1">
    <location>
        <begin position="1"/>
        <end position="41"/>
    </location>
</feature>
<evidence type="ECO:0000313" key="2">
    <source>
        <dbReference type="EMBL" id="KEZ21066.1"/>
    </source>
</evidence>
<organism evidence="2 3">
    <name type="scientific">Sphingobium yanoikuyae</name>
    <name type="common">Sphingomonas yanoikuyae</name>
    <dbReference type="NCBI Taxonomy" id="13690"/>
    <lineage>
        <taxon>Bacteria</taxon>
        <taxon>Pseudomonadati</taxon>
        <taxon>Pseudomonadota</taxon>
        <taxon>Alphaproteobacteria</taxon>
        <taxon>Sphingomonadales</taxon>
        <taxon>Sphingomonadaceae</taxon>
        <taxon>Sphingobium</taxon>
    </lineage>
</organism>
<name>A0A084ESX4_SPHYA</name>
<dbReference type="Proteomes" id="UP000028534">
    <property type="component" value="Unassembled WGS sequence"/>
</dbReference>
<dbReference type="EMBL" id="JGVR01000002">
    <property type="protein sequence ID" value="KEZ21066.1"/>
    <property type="molecule type" value="Genomic_DNA"/>
</dbReference>
<reference evidence="2 3" key="1">
    <citation type="submission" date="2014-03" db="EMBL/GenBank/DDBJ databases">
        <title>Genome sequence of Sphingobium yanoikuyae B1.</title>
        <authorList>
            <person name="Gan H.M."/>
            <person name="Gan H.Y."/>
            <person name="Savka M.A."/>
        </authorList>
    </citation>
    <scope>NUCLEOTIDE SEQUENCE [LARGE SCALE GENOMIC DNA]</scope>
    <source>
        <strain evidence="2 3">B1</strain>
    </source>
</reference>
<evidence type="ECO:0000313" key="3">
    <source>
        <dbReference type="Proteomes" id="UP000028534"/>
    </source>
</evidence>